<dbReference type="PANTHER" id="PTHR21143">
    <property type="entry name" value="INVERTEBRATE GUSTATORY RECEPTOR"/>
    <property type="match status" value="1"/>
</dbReference>
<feature type="transmembrane region" description="Helical" evidence="1">
    <location>
        <begin position="220"/>
        <end position="240"/>
    </location>
</feature>
<dbReference type="GO" id="GO:0043025">
    <property type="term" value="C:neuronal cell body"/>
    <property type="evidence" value="ECO:0007669"/>
    <property type="project" value="TreeGrafter"/>
</dbReference>
<proteinExistence type="predicted"/>
<keyword evidence="1" id="KW-0472">Membrane</keyword>
<dbReference type="Proteomes" id="UP001168821">
    <property type="component" value="Unassembled WGS sequence"/>
</dbReference>
<feature type="transmembrane region" description="Helical" evidence="1">
    <location>
        <begin position="144"/>
        <end position="171"/>
    </location>
</feature>
<dbReference type="GO" id="GO:0007635">
    <property type="term" value="P:chemosensory behavior"/>
    <property type="evidence" value="ECO:0007669"/>
    <property type="project" value="TreeGrafter"/>
</dbReference>
<dbReference type="GO" id="GO:0008049">
    <property type="term" value="P:male courtship behavior"/>
    <property type="evidence" value="ECO:0007669"/>
    <property type="project" value="TreeGrafter"/>
</dbReference>
<sequence>MCFHLLRLIFSIGKFLALTPPSTRTPKIKLPQKLYSIFVSVILITAFTYALTSRQFYTAFVPIKTIVCILRDTLSLTLTLVIILDVSFFKIEHWVHLLQNLRLTDSTSNSGKTVKENTTFVLTQSIFSAILVLTVVTWKEVYGWYYITQCVFELLQLYIHFLYTFLICVVLKMLSKRYRHIHTNIQHFQSRGTDEVLFWLKNFHKQIYLLGKTVDVFNEIFAWPVTLIVVLASLTLLDYLDWLFTTPSSEVPMKNVLISTNVLLTLLATIPALILILMCDVVSHEVSNILKLSYEWKWKLKCRRLKKEAKAVHEFCAFVQSWFFSSRVF</sequence>
<name>A0AA38IF95_9CUCU</name>
<dbReference type="GO" id="GO:0030424">
    <property type="term" value="C:axon"/>
    <property type="evidence" value="ECO:0007669"/>
    <property type="project" value="TreeGrafter"/>
</dbReference>
<evidence type="ECO:0000256" key="1">
    <source>
        <dbReference type="SAM" id="Phobius"/>
    </source>
</evidence>
<gene>
    <name evidence="3" type="ORF">Zmor_013192</name>
</gene>
<feature type="transmembrane region" description="Helical" evidence="1">
    <location>
        <begin position="34"/>
        <end position="51"/>
    </location>
</feature>
<evidence type="ECO:0000256" key="2">
    <source>
        <dbReference type="SAM" id="SignalP"/>
    </source>
</evidence>
<evidence type="ECO:0008006" key="5">
    <source>
        <dbReference type="Google" id="ProtNLM"/>
    </source>
</evidence>
<feature type="chain" id="PRO_5041291549" description="Gustatory receptor" evidence="2">
    <location>
        <begin position="18"/>
        <end position="329"/>
    </location>
</feature>
<keyword evidence="1" id="KW-1133">Transmembrane helix</keyword>
<evidence type="ECO:0000313" key="3">
    <source>
        <dbReference type="EMBL" id="KAJ3653974.1"/>
    </source>
</evidence>
<keyword evidence="4" id="KW-1185">Reference proteome</keyword>
<dbReference type="PANTHER" id="PTHR21143:SF104">
    <property type="entry name" value="GUSTATORY RECEPTOR 8A-RELATED"/>
    <property type="match status" value="1"/>
</dbReference>
<organism evidence="3 4">
    <name type="scientific">Zophobas morio</name>
    <dbReference type="NCBI Taxonomy" id="2755281"/>
    <lineage>
        <taxon>Eukaryota</taxon>
        <taxon>Metazoa</taxon>
        <taxon>Ecdysozoa</taxon>
        <taxon>Arthropoda</taxon>
        <taxon>Hexapoda</taxon>
        <taxon>Insecta</taxon>
        <taxon>Pterygota</taxon>
        <taxon>Neoptera</taxon>
        <taxon>Endopterygota</taxon>
        <taxon>Coleoptera</taxon>
        <taxon>Polyphaga</taxon>
        <taxon>Cucujiformia</taxon>
        <taxon>Tenebrionidae</taxon>
        <taxon>Zophobas</taxon>
    </lineage>
</organism>
<evidence type="ECO:0000313" key="4">
    <source>
        <dbReference type="Proteomes" id="UP001168821"/>
    </source>
</evidence>
<dbReference type="AlphaFoldDB" id="A0AA38IF95"/>
<comment type="caution">
    <text evidence="3">The sequence shown here is derived from an EMBL/GenBank/DDBJ whole genome shotgun (WGS) entry which is preliminary data.</text>
</comment>
<feature type="transmembrane region" description="Helical" evidence="1">
    <location>
        <begin position="119"/>
        <end position="138"/>
    </location>
</feature>
<reference evidence="3" key="1">
    <citation type="journal article" date="2023" name="G3 (Bethesda)">
        <title>Whole genome assemblies of Zophobas morio and Tenebrio molitor.</title>
        <authorList>
            <person name="Kaur S."/>
            <person name="Stinson S.A."/>
            <person name="diCenzo G.C."/>
        </authorList>
    </citation>
    <scope>NUCLEOTIDE SEQUENCE</scope>
    <source>
        <strain evidence="3">QUZm001</strain>
    </source>
</reference>
<keyword evidence="2" id="KW-0732">Signal</keyword>
<dbReference type="EMBL" id="JALNTZ010000004">
    <property type="protein sequence ID" value="KAJ3653974.1"/>
    <property type="molecule type" value="Genomic_DNA"/>
</dbReference>
<accession>A0AA38IF95</accession>
<dbReference type="GO" id="GO:0030425">
    <property type="term" value="C:dendrite"/>
    <property type="evidence" value="ECO:0007669"/>
    <property type="project" value="TreeGrafter"/>
</dbReference>
<keyword evidence="1" id="KW-0812">Transmembrane</keyword>
<feature type="transmembrane region" description="Helical" evidence="1">
    <location>
        <begin position="260"/>
        <end position="282"/>
    </location>
</feature>
<protein>
    <recommendedName>
        <fullName evidence="5">Gustatory receptor</fullName>
    </recommendedName>
</protein>
<feature type="signal peptide" evidence="2">
    <location>
        <begin position="1"/>
        <end position="17"/>
    </location>
</feature>